<organism evidence="3 4">
    <name type="scientific">Rhodovulum sulfidophilum</name>
    <name type="common">Rhodobacter sulfidophilus</name>
    <dbReference type="NCBI Taxonomy" id="35806"/>
    <lineage>
        <taxon>Bacteria</taxon>
        <taxon>Pseudomonadati</taxon>
        <taxon>Pseudomonadota</taxon>
        <taxon>Alphaproteobacteria</taxon>
        <taxon>Rhodobacterales</taxon>
        <taxon>Paracoccaceae</taxon>
        <taxon>Rhodovulum</taxon>
    </lineage>
</organism>
<reference evidence="3 4" key="1">
    <citation type="submission" date="2017-08" db="EMBL/GenBank/DDBJ databases">
        <title>Infants hospitalized years apart are colonized by the same room-sourced microbial strains.</title>
        <authorList>
            <person name="Brooks B."/>
            <person name="Olm M.R."/>
            <person name="Firek B.A."/>
            <person name="Baker R."/>
            <person name="Thomas B.C."/>
            <person name="Morowitz M.J."/>
            <person name="Banfield J.F."/>
        </authorList>
    </citation>
    <scope>NUCLEOTIDE SEQUENCE [LARGE SCALE GENOMIC DNA]</scope>
    <source>
        <strain evidence="3">S2_005_002_R2_34</strain>
    </source>
</reference>
<comment type="caution">
    <text evidence="3">The sequence shown here is derived from an EMBL/GenBank/DDBJ whole genome shotgun (WGS) entry which is preliminary data.</text>
</comment>
<evidence type="ECO:0000256" key="1">
    <source>
        <dbReference type="SAM" id="MobiDB-lite"/>
    </source>
</evidence>
<accession>A0A2W5NA82</accession>
<protein>
    <submittedName>
        <fullName evidence="3">Protein dehydratase</fullName>
    </submittedName>
</protein>
<gene>
    <name evidence="3" type="ORF">DI556_17415</name>
</gene>
<dbReference type="EMBL" id="QFPW01000016">
    <property type="protein sequence ID" value="PZQ47635.1"/>
    <property type="molecule type" value="Genomic_DNA"/>
</dbReference>
<dbReference type="GO" id="GO:0019171">
    <property type="term" value="F:(3R)-hydroxyacyl-[acyl-carrier-protein] dehydratase activity"/>
    <property type="evidence" value="ECO:0007669"/>
    <property type="project" value="TreeGrafter"/>
</dbReference>
<dbReference type="Gene3D" id="3.10.129.10">
    <property type="entry name" value="Hotdog Thioesterase"/>
    <property type="match status" value="2"/>
</dbReference>
<feature type="domain" description="FAS1-like dehydratase" evidence="2">
    <location>
        <begin position="11"/>
        <end position="133"/>
    </location>
</feature>
<dbReference type="InterPro" id="IPR029069">
    <property type="entry name" value="HotDog_dom_sf"/>
</dbReference>
<dbReference type="Proteomes" id="UP000249185">
    <property type="component" value="Unassembled WGS sequence"/>
</dbReference>
<dbReference type="AlphaFoldDB" id="A0A2W5NA82"/>
<proteinExistence type="predicted"/>
<dbReference type="PANTHER" id="PTHR28152">
    <property type="entry name" value="HYDROXYACYL-THIOESTER DEHYDRATASE TYPE 2, MITOCHONDRIAL"/>
    <property type="match status" value="1"/>
</dbReference>
<name>A0A2W5NA82_RHOSU</name>
<evidence type="ECO:0000259" key="2">
    <source>
        <dbReference type="Pfam" id="PF13452"/>
    </source>
</evidence>
<evidence type="ECO:0000313" key="3">
    <source>
        <dbReference type="EMBL" id="PZQ47635.1"/>
    </source>
</evidence>
<feature type="region of interest" description="Disordered" evidence="1">
    <location>
        <begin position="149"/>
        <end position="170"/>
    </location>
</feature>
<dbReference type="InterPro" id="IPR052741">
    <property type="entry name" value="Mitochondrial_HTD2"/>
</dbReference>
<evidence type="ECO:0000313" key="4">
    <source>
        <dbReference type="Proteomes" id="UP000249185"/>
    </source>
</evidence>
<sequence>MALDPDHLRAWIGRESVATDTVTADLVHRFDATFDAPGPAPEPGAIAPRFVHFCLAPAVEPMRALGRDGHPARGGFLPPVPLPRRMRAGGSVVFHGDLRVGDFVERRARITDVVVKEGLSGRLCFVTVENRFLVGGEARISETEDIVYRDDGAAGPGKTPPEAAPGTWSRAQPVTPTTLFRYSAITFNGHRIHYDRRYAIEVEGYPGLVVHGPIQATYLYRYAAELRGAPPDRFSFRARAPIFDDDAMRLCATETGTGGLRLWSARDGGPVATLAEADWTPTAEDPGERE</sequence>
<dbReference type="Pfam" id="PF13452">
    <property type="entry name" value="FAS1_DH_region"/>
    <property type="match status" value="1"/>
</dbReference>
<dbReference type="PANTHER" id="PTHR28152:SF1">
    <property type="entry name" value="HYDROXYACYL-THIOESTER DEHYDRATASE TYPE 2, MITOCHONDRIAL"/>
    <property type="match status" value="1"/>
</dbReference>
<dbReference type="SUPFAM" id="SSF54637">
    <property type="entry name" value="Thioesterase/thiol ester dehydrase-isomerase"/>
    <property type="match status" value="1"/>
</dbReference>
<dbReference type="InterPro" id="IPR039569">
    <property type="entry name" value="FAS1-like_DH_region"/>
</dbReference>